<evidence type="ECO:0000313" key="3">
    <source>
        <dbReference type="Proteomes" id="UP000314294"/>
    </source>
</evidence>
<sequence length="239" mass="26292">MKRVTRKATHKVSRRAIPSSSSSRERPAPQSAACPRRVRGVSTCPAPPPTFRVVGQRQQADAGRPDAGAERRDAVGVSSEEADVLADPPQRRDLVQQAVVPLGGLVPGAQEACSAQGSKVKGRQGQPHAALESTKVKGRQGQPHAALESTKLTWGHMEGGGGEEKRRRRQRRRKRRRMAITVLMRLQLGEQNKRNVKLEVIAVTERTDSDVNICWERLQIVSHGSELQEVARPIHCRLA</sequence>
<evidence type="ECO:0000256" key="1">
    <source>
        <dbReference type="SAM" id="MobiDB-lite"/>
    </source>
</evidence>
<name>A0A4Z2FDC1_9TELE</name>
<feature type="region of interest" description="Disordered" evidence="1">
    <location>
        <begin position="114"/>
        <end position="176"/>
    </location>
</feature>
<keyword evidence="3" id="KW-1185">Reference proteome</keyword>
<dbReference type="Proteomes" id="UP000314294">
    <property type="component" value="Unassembled WGS sequence"/>
</dbReference>
<feature type="compositionally biased region" description="Basic and acidic residues" evidence="1">
    <location>
        <begin position="63"/>
        <end position="74"/>
    </location>
</feature>
<feature type="compositionally biased region" description="Basic residues" evidence="1">
    <location>
        <begin position="1"/>
        <end position="14"/>
    </location>
</feature>
<evidence type="ECO:0000313" key="2">
    <source>
        <dbReference type="EMBL" id="TNN38910.1"/>
    </source>
</evidence>
<proteinExistence type="predicted"/>
<dbReference type="AlphaFoldDB" id="A0A4Z2FDC1"/>
<feature type="compositionally biased region" description="Basic residues" evidence="1">
    <location>
        <begin position="166"/>
        <end position="176"/>
    </location>
</feature>
<comment type="caution">
    <text evidence="2">The sequence shown here is derived from an EMBL/GenBank/DDBJ whole genome shotgun (WGS) entry which is preliminary data.</text>
</comment>
<dbReference type="EMBL" id="SRLO01001325">
    <property type="protein sequence ID" value="TNN38910.1"/>
    <property type="molecule type" value="Genomic_DNA"/>
</dbReference>
<organism evidence="2 3">
    <name type="scientific">Liparis tanakae</name>
    <name type="common">Tanaka's snailfish</name>
    <dbReference type="NCBI Taxonomy" id="230148"/>
    <lineage>
        <taxon>Eukaryota</taxon>
        <taxon>Metazoa</taxon>
        <taxon>Chordata</taxon>
        <taxon>Craniata</taxon>
        <taxon>Vertebrata</taxon>
        <taxon>Euteleostomi</taxon>
        <taxon>Actinopterygii</taxon>
        <taxon>Neopterygii</taxon>
        <taxon>Teleostei</taxon>
        <taxon>Neoteleostei</taxon>
        <taxon>Acanthomorphata</taxon>
        <taxon>Eupercaria</taxon>
        <taxon>Perciformes</taxon>
        <taxon>Cottioidei</taxon>
        <taxon>Cottales</taxon>
        <taxon>Liparidae</taxon>
        <taxon>Liparis</taxon>
    </lineage>
</organism>
<feature type="compositionally biased region" description="Low complexity" evidence="1">
    <location>
        <begin position="15"/>
        <end position="33"/>
    </location>
</feature>
<accession>A0A4Z2FDC1</accession>
<gene>
    <name evidence="2" type="ORF">EYF80_050921</name>
</gene>
<feature type="region of interest" description="Disordered" evidence="1">
    <location>
        <begin position="1"/>
        <end position="85"/>
    </location>
</feature>
<protein>
    <submittedName>
        <fullName evidence="2">Uncharacterized protein</fullName>
    </submittedName>
</protein>
<reference evidence="2 3" key="1">
    <citation type="submission" date="2019-03" db="EMBL/GenBank/DDBJ databases">
        <title>First draft genome of Liparis tanakae, snailfish: a comprehensive survey of snailfish specific genes.</title>
        <authorList>
            <person name="Kim W."/>
            <person name="Song I."/>
            <person name="Jeong J.-H."/>
            <person name="Kim D."/>
            <person name="Kim S."/>
            <person name="Ryu S."/>
            <person name="Song J.Y."/>
            <person name="Lee S.K."/>
        </authorList>
    </citation>
    <scope>NUCLEOTIDE SEQUENCE [LARGE SCALE GENOMIC DNA]</scope>
    <source>
        <tissue evidence="2">Muscle</tissue>
    </source>
</reference>